<evidence type="ECO:0000313" key="1">
    <source>
        <dbReference type="EMBL" id="KAF3946213.1"/>
    </source>
</evidence>
<dbReference type="AlphaFoldDB" id="A0A8J4V2Q0"/>
<feature type="non-terminal residue" evidence="1">
    <location>
        <position position="1"/>
    </location>
</feature>
<reference evidence="1" key="1">
    <citation type="submission" date="2020-03" db="EMBL/GenBank/DDBJ databases">
        <title>Castanea mollissima Vanexum genome sequencing.</title>
        <authorList>
            <person name="Staton M."/>
        </authorList>
    </citation>
    <scope>NUCLEOTIDE SEQUENCE</scope>
    <source>
        <tissue evidence="1">Leaf</tissue>
    </source>
</reference>
<name>A0A8J4V2Q0_9ROSI</name>
<gene>
    <name evidence="1" type="ORF">CMV_027495</name>
</gene>
<accession>A0A8J4V2Q0</accession>
<dbReference type="Proteomes" id="UP000737018">
    <property type="component" value="Unassembled WGS sequence"/>
</dbReference>
<evidence type="ECO:0000313" key="2">
    <source>
        <dbReference type="Proteomes" id="UP000737018"/>
    </source>
</evidence>
<dbReference type="EMBL" id="JRKL02009722">
    <property type="protein sequence ID" value="KAF3946213.1"/>
    <property type="molecule type" value="Genomic_DNA"/>
</dbReference>
<dbReference type="OrthoDB" id="1708017at2759"/>
<protein>
    <submittedName>
        <fullName evidence="1">Uncharacterized protein</fullName>
    </submittedName>
</protein>
<keyword evidence="2" id="KW-1185">Reference proteome</keyword>
<comment type="caution">
    <text evidence="1">The sequence shown here is derived from an EMBL/GenBank/DDBJ whole genome shotgun (WGS) entry which is preliminary data.</text>
</comment>
<organism evidence="1 2">
    <name type="scientific">Castanea mollissima</name>
    <name type="common">Chinese chestnut</name>
    <dbReference type="NCBI Taxonomy" id="60419"/>
    <lineage>
        <taxon>Eukaryota</taxon>
        <taxon>Viridiplantae</taxon>
        <taxon>Streptophyta</taxon>
        <taxon>Embryophyta</taxon>
        <taxon>Tracheophyta</taxon>
        <taxon>Spermatophyta</taxon>
        <taxon>Magnoliopsida</taxon>
        <taxon>eudicotyledons</taxon>
        <taxon>Gunneridae</taxon>
        <taxon>Pentapetalae</taxon>
        <taxon>rosids</taxon>
        <taxon>fabids</taxon>
        <taxon>Fagales</taxon>
        <taxon>Fagaceae</taxon>
        <taxon>Castanea</taxon>
    </lineage>
</organism>
<sequence>LSSPSEVISCSSVSSEPRDSVSAPSELGFPVSASISASSASFNDWAIVGELQRSTGECVGFTLTALLLRPSLELLTETAGLVAEWEAKISIFKYVTPDPWPYSLPYTWKFLVYDSFEAFIKYKEHVLAVNSTQLKPTWGVLGLDTAIVKLFTTGLECKDFVFHEIKKIETLGQ</sequence>
<proteinExistence type="predicted"/>